<accession>A0ABV7RBY3</accession>
<keyword evidence="3" id="KW-1185">Reference proteome</keyword>
<dbReference type="RefSeq" id="WP_377746369.1">
    <property type="nucleotide sequence ID" value="NZ_JBHRXJ010000021.1"/>
</dbReference>
<keyword evidence="1" id="KW-0812">Transmembrane</keyword>
<feature type="transmembrane region" description="Helical" evidence="1">
    <location>
        <begin position="23"/>
        <end position="47"/>
    </location>
</feature>
<sequence length="49" mass="4922">MADKNINDEVTALKAEVRLTKGLAILALGVGLSVCAGIVIGAVIVSLSN</sequence>
<evidence type="ECO:0000256" key="1">
    <source>
        <dbReference type="SAM" id="Phobius"/>
    </source>
</evidence>
<protein>
    <submittedName>
        <fullName evidence="2">Uncharacterized protein</fullName>
    </submittedName>
</protein>
<name>A0ABV7RBY3_9RHOB</name>
<organism evidence="2 3">
    <name type="scientific">Paracoccus mangrovi</name>
    <dbReference type="NCBI Taxonomy" id="1715645"/>
    <lineage>
        <taxon>Bacteria</taxon>
        <taxon>Pseudomonadati</taxon>
        <taxon>Pseudomonadota</taxon>
        <taxon>Alphaproteobacteria</taxon>
        <taxon>Rhodobacterales</taxon>
        <taxon>Paracoccaceae</taxon>
        <taxon>Paracoccus</taxon>
    </lineage>
</organism>
<dbReference type="Proteomes" id="UP001595721">
    <property type="component" value="Unassembled WGS sequence"/>
</dbReference>
<proteinExistence type="predicted"/>
<comment type="caution">
    <text evidence="2">The sequence shown here is derived from an EMBL/GenBank/DDBJ whole genome shotgun (WGS) entry which is preliminary data.</text>
</comment>
<keyword evidence="1" id="KW-0472">Membrane</keyword>
<evidence type="ECO:0000313" key="3">
    <source>
        <dbReference type="Proteomes" id="UP001595721"/>
    </source>
</evidence>
<evidence type="ECO:0000313" key="2">
    <source>
        <dbReference type="EMBL" id="MFC3530200.1"/>
    </source>
</evidence>
<keyword evidence="1" id="KW-1133">Transmembrane helix</keyword>
<reference evidence="3" key="1">
    <citation type="journal article" date="2019" name="Int. J. Syst. Evol. Microbiol.">
        <title>The Global Catalogue of Microorganisms (GCM) 10K type strain sequencing project: providing services to taxonomists for standard genome sequencing and annotation.</title>
        <authorList>
            <consortium name="The Broad Institute Genomics Platform"/>
            <consortium name="The Broad Institute Genome Sequencing Center for Infectious Disease"/>
            <person name="Wu L."/>
            <person name="Ma J."/>
        </authorList>
    </citation>
    <scope>NUCLEOTIDE SEQUENCE [LARGE SCALE GENOMIC DNA]</scope>
    <source>
        <strain evidence="3">KCTC 42899</strain>
    </source>
</reference>
<gene>
    <name evidence="2" type="ORF">ACFOMH_18685</name>
</gene>
<dbReference type="EMBL" id="JBHRXJ010000021">
    <property type="protein sequence ID" value="MFC3530200.1"/>
    <property type="molecule type" value="Genomic_DNA"/>
</dbReference>